<dbReference type="RefSeq" id="XP_018982275.1">
    <property type="nucleotide sequence ID" value="XM_019132080.1"/>
</dbReference>
<organism evidence="2 3">
    <name type="scientific">Babjeviella inositovora NRRL Y-12698</name>
    <dbReference type="NCBI Taxonomy" id="984486"/>
    <lineage>
        <taxon>Eukaryota</taxon>
        <taxon>Fungi</taxon>
        <taxon>Dikarya</taxon>
        <taxon>Ascomycota</taxon>
        <taxon>Saccharomycotina</taxon>
        <taxon>Pichiomycetes</taxon>
        <taxon>Serinales incertae sedis</taxon>
        <taxon>Babjeviella</taxon>
    </lineage>
</organism>
<dbReference type="GO" id="GO:0042726">
    <property type="term" value="P:flavin-containing compound metabolic process"/>
    <property type="evidence" value="ECO:0007669"/>
    <property type="project" value="EnsemblFungi"/>
</dbReference>
<dbReference type="Pfam" id="PF00994">
    <property type="entry name" value="MoCF_biosynth"/>
    <property type="match status" value="1"/>
</dbReference>
<dbReference type="STRING" id="984486.A0A1E3QIZ2"/>
<keyword evidence="3" id="KW-1185">Reference proteome</keyword>
<feature type="domain" description="MoaB/Mog" evidence="1">
    <location>
        <begin position="9"/>
        <end position="179"/>
    </location>
</feature>
<proteinExistence type="predicted"/>
<dbReference type="GeneID" id="30149933"/>
<dbReference type="EMBL" id="KV454445">
    <property type="protein sequence ID" value="ODQ76947.1"/>
    <property type="molecule type" value="Genomic_DNA"/>
</dbReference>
<dbReference type="InterPro" id="IPR001453">
    <property type="entry name" value="MoaB/Mog_dom"/>
</dbReference>
<evidence type="ECO:0000313" key="3">
    <source>
        <dbReference type="Proteomes" id="UP000094336"/>
    </source>
</evidence>
<dbReference type="SMART" id="SM00852">
    <property type="entry name" value="MoCF_biosynth"/>
    <property type="match status" value="1"/>
</dbReference>
<accession>A0A1E3QIZ2</accession>
<protein>
    <recommendedName>
        <fullName evidence="1">MoaB/Mog domain-containing protein</fullName>
    </recommendedName>
</protein>
<evidence type="ECO:0000259" key="1">
    <source>
        <dbReference type="SMART" id="SM00852"/>
    </source>
</evidence>
<dbReference type="SUPFAM" id="SSF53218">
    <property type="entry name" value="Molybdenum cofactor biosynthesis proteins"/>
    <property type="match status" value="1"/>
</dbReference>
<dbReference type="PANTHER" id="PTHR47675:SF1">
    <property type="entry name" value="MOLYBDOPTERIN BINDING DOMAIN PROTEIN (AFU_ORTHOLOGUE AFUA_5G11210)"/>
    <property type="match status" value="1"/>
</dbReference>
<reference evidence="3" key="1">
    <citation type="submission" date="2016-05" db="EMBL/GenBank/DDBJ databases">
        <title>Comparative genomics of biotechnologically important yeasts.</title>
        <authorList>
            <consortium name="DOE Joint Genome Institute"/>
            <person name="Riley R."/>
            <person name="Haridas S."/>
            <person name="Wolfe K.H."/>
            <person name="Lopes M.R."/>
            <person name="Hittinger C.T."/>
            <person name="Goker M."/>
            <person name="Salamov A."/>
            <person name="Wisecaver J."/>
            <person name="Long T.M."/>
            <person name="Aerts A.L."/>
            <person name="Barry K."/>
            <person name="Choi C."/>
            <person name="Clum A."/>
            <person name="Coughlan A.Y."/>
            <person name="Deshpande S."/>
            <person name="Douglass A.P."/>
            <person name="Hanson S.J."/>
            <person name="Klenk H.-P."/>
            <person name="Labutti K."/>
            <person name="Lapidus A."/>
            <person name="Lindquist E."/>
            <person name="Lipzen A."/>
            <person name="Meier-Kolthoff J.P."/>
            <person name="Ohm R.A."/>
            <person name="Otillar R.P."/>
            <person name="Pangilinan J."/>
            <person name="Peng Y."/>
            <person name="Rokas A."/>
            <person name="Rosa C.A."/>
            <person name="Scheuner C."/>
            <person name="Sibirny A.A."/>
            <person name="Slot J.C."/>
            <person name="Stielow J.B."/>
            <person name="Sun H."/>
            <person name="Kurtzman C.P."/>
            <person name="Blackwell M."/>
            <person name="Grigoriev I.V."/>
            <person name="Jeffries T.W."/>
        </authorList>
    </citation>
    <scope>NUCLEOTIDE SEQUENCE [LARGE SCALE GENOMIC DNA]</scope>
    <source>
        <strain evidence="3">NRRL Y-12698</strain>
    </source>
</reference>
<evidence type="ECO:0000313" key="2">
    <source>
        <dbReference type="EMBL" id="ODQ76947.1"/>
    </source>
</evidence>
<dbReference type="InterPro" id="IPR036425">
    <property type="entry name" value="MoaB/Mog-like_dom_sf"/>
</dbReference>
<dbReference type="PANTHER" id="PTHR47675">
    <property type="entry name" value="MOLYBDOPTERIN BINDING DOMAIN PROTEIN (AFU_ORTHOLOGUE AFUA_5G11210)"/>
    <property type="match status" value="1"/>
</dbReference>
<gene>
    <name evidence="2" type="ORF">BABINDRAFT_42590</name>
</gene>
<name>A0A1E3QIZ2_9ASCO</name>
<sequence length="286" mass="32040">MSLSIRSAAILIIGDEVLNSKIRDLNSYTFAKFCFAHGITLKAISVVGDEALEIASEIRRMSAKYDFIVTSGGIGPTHDDITYEALATAFNLPLRLDETVVKRMKQLRSQLTFDLNPEQLAAQYRMATFPFGPEVKNIITDESLWVPVVAIRNQVHVLPGVPQLFSRLLTGLGDILKPRFPDLSSREYLRYYVKTSISESRLAPYLTSVQNQWDATLASEAVDDRIKIGSYPHMGLRINTISIIGLVKFKSQLREIVAGVVENLEGQEISKEEEDQMSVDMTEIKL</sequence>
<dbReference type="GO" id="GO:0047884">
    <property type="term" value="F:FAD diphosphatase activity"/>
    <property type="evidence" value="ECO:0007669"/>
    <property type="project" value="EnsemblFungi"/>
</dbReference>
<dbReference type="Gene3D" id="3.40.980.10">
    <property type="entry name" value="MoaB/Mog-like domain"/>
    <property type="match status" value="1"/>
</dbReference>
<dbReference type="Proteomes" id="UP000094336">
    <property type="component" value="Unassembled WGS sequence"/>
</dbReference>
<dbReference type="CDD" id="cd00885">
    <property type="entry name" value="cinA"/>
    <property type="match status" value="1"/>
</dbReference>
<dbReference type="OrthoDB" id="448496at2759"/>
<dbReference type="AlphaFoldDB" id="A0A1E3QIZ2"/>